<dbReference type="EMBL" id="FMWP01000095">
    <property type="protein sequence ID" value="SCZ98201.1"/>
    <property type="molecule type" value="Genomic_DNA"/>
</dbReference>
<dbReference type="Proteomes" id="UP000249723">
    <property type="component" value="Unassembled WGS sequence"/>
</dbReference>
<dbReference type="AlphaFoldDB" id="A0A2X0LXI1"/>
<accession>A0A2X0LXI1</accession>
<organism evidence="1 2">
    <name type="scientific">Microbotryum saponariae</name>
    <dbReference type="NCBI Taxonomy" id="289078"/>
    <lineage>
        <taxon>Eukaryota</taxon>
        <taxon>Fungi</taxon>
        <taxon>Dikarya</taxon>
        <taxon>Basidiomycota</taxon>
        <taxon>Pucciniomycotina</taxon>
        <taxon>Microbotryomycetes</taxon>
        <taxon>Microbotryales</taxon>
        <taxon>Microbotryaceae</taxon>
        <taxon>Microbotryum</taxon>
    </lineage>
</organism>
<evidence type="ECO:0000313" key="1">
    <source>
        <dbReference type="EMBL" id="SCZ98201.1"/>
    </source>
</evidence>
<evidence type="ECO:0000313" key="2">
    <source>
        <dbReference type="Proteomes" id="UP000249723"/>
    </source>
</evidence>
<proteinExistence type="predicted"/>
<reference evidence="2" key="1">
    <citation type="submission" date="2016-10" db="EMBL/GenBank/DDBJ databases">
        <authorList>
            <person name="Jeantristanb JTB J.-T."/>
            <person name="Ricardo R."/>
        </authorList>
    </citation>
    <scope>NUCLEOTIDE SEQUENCE [LARGE SCALE GENOMIC DNA]</scope>
</reference>
<name>A0A2X0LXI1_9BASI</name>
<sequence>MSQLMKSLTEHSVLLDVLRCEQLVSNPRRGSPWPLLGNTLIAYMALSRPFASTRAICADPSLYSDLSRRKGMLSRSMDFSMIILQPTDI</sequence>
<gene>
    <name evidence="1" type="ORF">BZ3500_MVSOF-1268-A1-R1_CHR3-2G06217</name>
</gene>
<protein>
    <submittedName>
        <fullName evidence="1">BZ3500_MvSof-1268-A1-R1_Chr3-2g06217 protein</fullName>
    </submittedName>
</protein>
<keyword evidence="2" id="KW-1185">Reference proteome</keyword>